<dbReference type="Pfam" id="PF00005">
    <property type="entry name" value="ABC_tran"/>
    <property type="match status" value="1"/>
</dbReference>
<dbReference type="PANTHER" id="PTHR42711:SF19">
    <property type="entry name" value="DOXORUBICIN RESISTANCE ATP-BINDING PROTEIN DRRA"/>
    <property type="match status" value="1"/>
</dbReference>
<feature type="domain" description="ABC transporter" evidence="7">
    <location>
        <begin position="2"/>
        <end position="237"/>
    </location>
</feature>
<dbReference type="Gene3D" id="3.40.50.300">
    <property type="entry name" value="P-loop containing nucleotide triphosphate hydrolases"/>
    <property type="match status" value="1"/>
</dbReference>
<dbReference type="PROSITE" id="PS00211">
    <property type="entry name" value="ABC_TRANSPORTER_1"/>
    <property type="match status" value="1"/>
</dbReference>
<dbReference type="EMBL" id="BOOU01000068">
    <property type="protein sequence ID" value="GII80115.1"/>
    <property type="molecule type" value="Genomic_DNA"/>
</dbReference>
<evidence type="ECO:0000256" key="3">
    <source>
        <dbReference type="ARBA" id="ARBA00022741"/>
    </source>
</evidence>
<organism evidence="8 9">
    <name type="scientific">Sphaerisporangium rufum</name>
    <dbReference type="NCBI Taxonomy" id="1381558"/>
    <lineage>
        <taxon>Bacteria</taxon>
        <taxon>Bacillati</taxon>
        <taxon>Actinomycetota</taxon>
        <taxon>Actinomycetes</taxon>
        <taxon>Streptosporangiales</taxon>
        <taxon>Streptosporangiaceae</taxon>
        <taxon>Sphaerisporangium</taxon>
    </lineage>
</organism>
<dbReference type="AlphaFoldDB" id="A0A919V786"/>
<dbReference type="Proteomes" id="UP000655287">
    <property type="component" value="Unassembled WGS sequence"/>
</dbReference>
<comment type="caution">
    <text evidence="8">The sequence shown here is derived from an EMBL/GenBank/DDBJ whole genome shotgun (WGS) entry which is preliminary data.</text>
</comment>
<dbReference type="GO" id="GO:0005886">
    <property type="term" value="C:plasma membrane"/>
    <property type="evidence" value="ECO:0007669"/>
    <property type="project" value="UniProtKB-SubCell"/>
</dbReference>
<evidence type="ECO:0000313" key="9">
    <source>
        <dbReference type="Proteomes" id="UP000655287"/>
    </source>
</evidence>
<sequence>MIHARGLTRRFKIKGGDVAAVRGLDLDVPAGQTVAFLGPNGAGKSTSLRMLTTLLAPTSGTAVVAGRDVTADPAGVRARIGYVGQKNGAGDGFRARDELITQGCCYGLSRAHARRRADEVLELLDLLPLARRTPGTLSGGQRRRLDIALGLVHRPGLIFLDEPSTGLDPQSRADVWRHVLRLRTEYDTTIFFTTHYLEEADTMAERVVIIDHGRVIADGTADRLKDELAGDRLAVTPAEAAGVTRAAEVAARLAGAAEVTVTGGTVGVRVPDARTAMPEYLRALDAAGVPAASAEMTRPTLDDVFLSLTGRTLRESDDARPPADDAPGTPAETPTRSASDAPPTGRGGPVDPAGGRAPDASGDADTSGTAAGRGAR</sequence>
<keyword evidence="5" id="KW-0046">Antibiotic resistance</keyword>
<dbReference type="GO" id="GO:0005524">
    <property type="term" value="F:ATP binding"/>
    <property type="evidence" value="ECO:0007669"/>
    <property type="project" value="UniProtKB-KW"/>
</dbReference>
<evidence type="ECO:0000256" key="2">
    <source>
        <dbReference type="ARBA" id="ARBA00022448"/>
    </source>
</evidence>
<evidence type="ECO:0000256" key="6">
    <source>
        <dbReference type="SAM" id="MobiDB-lite"/>
    </source>
</evidence>
<reference evidence="8" key="1">
    <citation type="submission" date="2021-01" db="EMBL/GenBank/DDBJ databases">
        <title>Whole genome shotgun sequence of Sphaerisporangium rufum NBRC 109079.</title>
        <authorList>
            <person name="Komaki H."/>
            <person name="Tamura T."/>
        </authorList>
    </citation>
    <scope>NUCLEOTIDE SEQUENCE</scope>
    <source>
        <strain evidence="8">NBRC 109079</strain>
    </source>
</reference>
<feature type="compositionally biased region" description="Low complexity" evidence="6">
    <location>
        <begin position="325"/>
        <end position="335"/>
    </location>
</feature>
<feature type="compositionally biased region" description="Basic and acidic residues" evidence="6">
    <location>
        <begin position="313"/>
        <end position="323"/>
    </location>
</feature>
<comment type="subcellular location">
    <subcellularLocation>
        <location evidence="1">Cell membrane</location>
        <topology evidence="1">Peripheral membrane protein</topology>
    </subcellularLocation>
</comment>
<evidence type="ECO:0000313" key="8">
    <source>
        <dbReference type="EMBL" id="GII80115.1"/>
    </source>
</evidence>
<dbReference type="SUPFAM" id="SSF52540">
    <property type="entry name" value="P-loop containing nucleoside triphosphate hydrolases"/>
    <property type="match status" value="1"/>
</dbReference>
<accession>A0A919V786</accession>
<proteinExistence type="predicted"/>
<keyword evidence="3" id="KW-0547">Nucleotide-binding</keyword>
<dbReference type="GO" id="GO:0016887">
    <property type="term" value="F:ATP hydrolysis activity"/>
    <property type="evidence" value="ECO:0007669"/>
    <property type="project" value="InterPro"/>
</dbReference>
<keyword evidence="9" id="KW-1185">Reference proteome</keyword>
<dbReference type="SMART" id="SM00382">
    <property type="entry name" value="AAA"/>
    <property type="match status" value="1"/>
</dbReference>
<dbReference type="InterPro" id="IPR050763">
    <property type="entry name" value="ABC_transporter_ATP-binding"/>
</dbReference>
<gene>
    <name evidence="8" type="ORF">Sru01_50970</name>
</gene>
<evidence type="ECO:0000256" key="1">
    <source>
        <dbReference type="ARBA" id="ARBA00004202"/>
    </source>
</evidence>
<dbReference type="Pfam" id="PF13732">
    <property type="entry name" value="DrrA1-3_C"/>
    <property type="match status" value="1"/>
</dbReference>
<dbReference type="PANTHER" id="PTHR42711">
    <property type="entry name" value="ABC TRANSPORTER ATP-BINDING PROTEIN"/>
    <property type="match status" value="1"/>
</dbReference>
<name>A0A919V786_9ACTN</name>
<dbReference type="GO" id="GO:0046677">
    <property type="term" value="P:response to antibiotic"/>
    <property type="evidence" value="ECO:0007669"/>
    <property type="project" value="UniProtKB-KW"/>
</dbReference>
<dbReference type="InterPro" id="IPR017871">
    <property type="entry name" value="ABC_transporter-like_CS"/>
</dbReference>
<evidence type="ECO:0000256" key="5">
    <source>
        <dbReference type="ARBA" id="ARBA00023251"/>
    </source>
</evidence>
<keyword evidence="4" id="KW-0067">ATP-binding</keyword>
<dbReference type="InterPro" id="IPR027417">
    <property type="entry name" value="P-loop_NTPase"/>
</dbReference>
<dbReference type="InterPro" id="IPR003593">
    <property type="entry name" value="AAA+_ATPase"/>
</dbReference>
<dbReference type="InterPro" id="IPR025302">
    <property type="entry name" value="DrrA1/2-like_C"/>
</dbReference>
<dbReference type="PROSITE" id="PS50893">
    <property type="entry name" value="ABC_TRANSPORTER_2"/>
    <property type="match status" value="1"/>
</dbReference>
<evidence type="ECO:0000259" key="7">
    <source>
        <dbReference type="PROSITE" id="PS50893"/>
    </source>
</evidence>
<dbReference type="InterPro" id="IPR003439">
    <property type="entry name" value="ABC_transporter-like_ATP-bd"/>
</dbReference>
<evidence type="ECO:0000256" key="4">
    <source>
        <dbReference type="ARBA" id="ARBA00022840"/>
    </source>
</evidence>
<keyword evidence="2" id="KW-0813">Transport</keyword>
<feature type="region of interest" description="Disordered" evidence="6">
    <location>
        <begin position="313"/>
        <end position="376"/>
    </location>
</feature>
<protein>
    <submittedName>
        <fullName evidence="8">ABC transporter</fullName>
    </submittedName>
</protein>